<evidence type="ECO:0000259" key="4">
    <source>
        <dbReference type="PROSITE" id="PS50801"/>
    </source>
</evidence>
<feature type="domain" description="STAS" evidence="4">
    <location>
        <begin position="34"/>
        <end position="127"/>
    </location>
</feature>
<dbReference type="InterPro" id="IPR002645">
    <property type="entry name" value="STAS_dom"/>
</dbReference>
<dbReference type="NCBIfam" id="TIGR00377">
    <property type="entry name" value="ant_ant_sig"/>
    <property type="match status" value="1"/>
</dbReference>
<dbReference type="RefSeq" id="WP_168078229.1">
    <property type="nucleotide sequence ID" value="NZ_BAAAQJ010000007.1"/>
</dbReference>
<organism evidence="5 6">
    <name type="scientific">Planosporangium flavigriseum</name>
    <dbReference type="NCBI Taxonomy" id="373681"/>
    <lineage>
        <taxon>Bacteria</taxon>
        <taxon>Bacillati</taxon>
        <taxon>Actinomycetota</taxon>
        <taxon>Actinomycetes</taxon>
        <taxon>Micromonosporales</taxon>
        <taxon>Micromonosporaceae</taxon>
        <taxon>Planosporangium</taxon>
    </lineage>
</organism>
<evidence type="ECO:0000313" key="6">
    <source>
        <dbReference type="Proteomes" id="UP000653674"/>
    </source>
</evidence>
<dbReference type="EMBL" id="BONU01000048">
    <property type="protein sequence ID" value="GIG76232.1"/>
    <property type="molecule type" value="Genomic_DNA"/>
</dbReference>
<name>A0A8J3PNQ1_9ACTN</name>
<dbReference type="PANTHER" id="PTHR33495:SF2">
    <property type="entry name" value="ANTI-SIGMA FACTOR ANTAGONIST TM_1081-RELATED"/>
    <property type="match status" value="1"/>
</dbReference>
<gene>
    <name evidence="5" type="ORF">Pfl04_46360</name>
</gene>
<evidence type="ECO:0000256" key="3">
    <source>
        <dbReference type="SAM" id="MobiDB-lite"/>
    </source>
</evidence>
<dbReference type="PROSITE" id="PS50801">
    <property type="entry name" value="STAS"/>
    <property type="match status" value="1"/>
</dbReference>
<dbReference type="GO" id="GO:0043856">
    <property type="term" value="F:anti-sigma factor antagonist activity"/>
    <property type="evidence" value="ECO:0007669"/>
    <property type="project" value="InterPro"/>
</dbReference>
<feature type="region of interest" description="Disordered" evidence="3">
    <location>
        <begin position="1"/>
        <end position="29"/>
    </location>
</feature>
<evidence type="ECO:0000256" key="1">
    <source>
        <dbReference type="ARBA" id="ARBA00009013"/>
    </source>
</evidence>
<proteinExistence type="inferred from homology"/>
<reference evidence="5" key="1">
    <citation type="submission" date="2021-01" db="EMBL/GenBank/DDBJ databases">
        <title>Whole genome shotgun sequence of Planosporangium flavigriseum NBRC 105377.</title>
        <authorList>
            <person name="Komaki H."/>
            <person name="Tamura T."/>
        </authorList>
    </citation>
    <scope>NUCLEOTIDE SEQUENCE</scope>
    <source>
        <strain evidence="5">NBRC 105377</strain>
    </source>
</reference>
<comment type="similarity">
    <text evidence="1 2">Belongs to the anti-sigma-factor antagonist family.</text>
</comment>
<dbReference type="SUPFAM" id="SSF52091">
    <property type="entry name" value="SpoIIaa-like"/>
    <property type="match status" value="1"/>
</dbReference>
<protein>
    <recommendedName>
        <fullName evidence="2">Anti-sigma factor antagonist</fullName>
    </recommendedName>
</protein>
<dbReference type="AlphaFoldDB" id="A0A8J3PNQ1"/>
<dbReference type="InterPro" id="IPR036513">
    <property type="entry name" value="STAS_dom_sf"/>
</dbReference>
<keyword evidence="6" id="KW-1185">Reference proteome</keyword>
<dbReference type="InterPro" id="IPR003658">
    <property type="entry name" value="Anti-sigma_ant"/>
</dbReference>
<comment type="caution">
    <text evidence="5">The sequence shown here is derived from an EMBL/GenBank/DDBJ whole genome shotgun (WGS) entry which is preliminary data.</text>
</comment>
<accession>A0A8J3PNQ1</accession>
<dbReference type="CDD" id="cd07043">
    <property type="entry name" value="STAS_anti-anti-sigma_factors"/>
    <property type="match status" value="1"/>
</dbReference>
<dbReference type="PANTHER" id="PTHR33495">
    <property type="entry name" value="ANTI-SIGMA FACTOR ANTAGONIST TM_1081-RELATED-RELATED"/>
    <property type="match status" value="1"/>
</dbReference>
<evidence type="ECO:0000256" key="2">
    <source>
        <dbReference type="RuleBase" id="RU003749"/>
    </source>
</evidence>
<dbReference type="Gene3D" id="3.30.750.24">
    <property type="entry name" value="STAS domain"/>
    <property type="match status" value="1"/>
</dbReference>
<sequence length="145" mass="14802">MSANPEAGLPESVRIPDEDPRLVTGPPEPSSLVISIPRPTADGEVVVSLDGELDIDAAARVRLALIGAARAAGCRLLRVDLNAVPFADSVGLGALTAGCRAAIAAGVTFTMINAQPQVRRVLEVTGLAGPLGLVPATVRPRTTPP</sequence>
<dbReference type="Proteomes" id="UP000653674">
    <property type="component" value="Unassembled WGS sequence"/>
</dbReference>
<evidence type="ECO:0000313" key="5">
    <source>
        <dbReference type="EMBL" id="GIG76232.1"/>
    </source>
</evidence>
<dbReference type="Pfam" id="PF01740">
    <property type="entry name" value="STAS"/>
    <property type="match status" value="1"/>
</dbReference>